<evidence type="ECO:0000256" key="1">
    <source>
        <dbReference type="ARBA" id="ARBA00006484"/>
    </source>
</evidence>
<dbReference type="SUPFAM" id="SSF51735">
    <property type="entry name" value="NAD(P)-binding Rossmann-fold domains"/>
    <property type="match status" value="1"/>
</dbReference>
<proteinExistence type="inferred from homology"/>
<dbReference type="EMBL" id="CAFBNC010000021">
    <property type="protein sequence ID" value="CAB4930496.1"/>
    <property type="molecule type" value="Genomic_DNA"/>
</dbReference>
<gene>
    <name evidence="3" type="ORF">UFOPK1392_01994</name>
    <name evidence="4" type="ORF">UFOPK3733_00639</name>
</gene>
<dbReference type="PANTHER" id="PTHR24321:SF8">
    <property type="entry name" value="ESTRADIOL 17-BETA-DEHYDROGENASE 8-RELATED"/>
    <property type="match status" value="1"/>
</dbReference>
<organism evidence="4">
    <name type="scientific">freshwater metagenome</name>
    <dbReference type="NCBI Taxonomy" id="449393"/>
    <lineage>
        <taxon>unclassified sequences</taxon>
        <taxon>metagenomes</taxon>
        <taxon>ecological metagenomes</taxon>
    </lineage>
</organism>
<evidence type="ECO:0000313" key="3">
    <source>
        <dbReference type="EMBL" id="CAB4324229.1"/>
    </source>
</evidence>
<dbReference type="PANTHER" id="PTHR24321">
    <property type="entry name" value="DEHYDROGENASES, SHORT CHAIN"/>
    <property type="match status" value="1"/>
</dbReference>
<sequence>MVWNDQVMSIEGRRIRIVGEGALALSLATSLRGLGAVIADGPDALDAAVFAPWDPSTMVPRPLVELTDEEFGEAWQQTMDAAIAMCVDSREAFAGRAGNIVLTFPTTAFVGGAMYAHWAAAAEGVHLLTKSVARQWGPEGIAVNALAIDPALVLADPSAAGPVSIAQPAVADPNPVDALAFLCSPAAQKLAGQTLTVDGGLWM</sequence>
<dbReference type="InterPro" id="IPR036291">
    <property type="entry name" value="NAD(P)-bd_dom_sf"/>
</dbReference>
<name>A0A6J7IIN7_9ZZZZ</name>
<keyword evidence="2" id="KW-0560">Oxidoreductase</keyword>
<dbReference type="Pfam" id="PF13561">
    <property type="entry name" value="adh_short_C2"/>
    <property type="match status" value="1"/>
</dbReference>
<comment type="similarity">
    <text evidence="1">Belongs to the short-chain dehydrogenases/reductases (SDR) family.</text>
</comment>
<evidence type="ECO:0000256" key="2">
    <source>
        <dbReference type="ARBA" id="ARBA00023002"/>
    </source>
</evidence>
<dbReference type="AlphaFoldDB" id="A0A6J7IIN7"/>
<protein>
    <submittedName>
        <fullName evidence="4">Unannotated protein</fullName>
    </submittedName>
</protein>
<dbReference type="GO" id="GO:0016491">
    <property type="term" value="F:oxidoreductase activity"/>
    <property type="evidence" value="ECO:0007669"/>
    <property type="project" value="UniProtKB-KW"/>
</dbReference>
<dbReference type="Gene3D" id="3.40.50.720">
    <property type="entry name" value="NAD(P)-binding Rossmann-like Domain"/>
    <property type="match status" value="1"/>
</dbReference>
<dbReference type="InterPro" id="IPR002347">
    <property type="entry name" value="SDR_fam"/>
</dbReference>
<dbReference type="EMBL" id="CAEMXZ010000118">
    <property type="protein sequence ID" value="CAB4324229.1"/>
    <property type="molecule type" value="Genomic_DNA"/>
</dbReference>
<reference evidence="4" key="1">
    <citation type="submission" date="2020-05" db="EMBL/GenBank/DDBJ databases">
        <authorList>
            <person name="Chiriac C."/>
            <person name="Salcher M."/>
            <person name="Ghai R."/>
            <person name="Kavagutti S V."/>
        </authorList>
    </citation>
    <scope>NUCLEOTIDE SEQUENCE</scope>
</reference>
<evidence type="ECO:0000313" key="4">
    <source>
        <dbReference type="EMBL" id="CAB4930496.1"/>
    </source>
</evidence>
<accession>A0A6J7IIN7</accession>